<organism evidence="1 2">
    <name type="scientific">Lentithecium fluviatile CBS 122367</name>
    <dbReference type="NCBI Taxonomy" id="1168545"/>
    <lineage>
        <taxon>Eukaryota</taxon>
        <taxon>Fungi</taxon>
        <taxon>Dikarya</taxon>
        <taxon>Ascomycota</taxon>
        <taxon>Pezizomycotina</taxon>
        <taxon>Dothideomycetes</taxon>
        <taxon>Pleosporomycetidae</taxon>
        <taxon>Pleosporales</taxon>
        <taxon>Massarineae</taxon>
        <taxon>Lentitheciaceae</taxon>
        <taxon>Lentithecium</taxon>
    </lineage>
</organism>
<keyword evidence="2" id="KW-1185">Reference proteome</keyword>
<gene>
    <name evidence="1" type="ORF">K458DRAFT_413745</name>
</gene>
<sequence length="107" mass="12195">MSLLVASDCRPSRRHWELRFRRPTQAAITTLARVLSSHKQHAHPDILVVLFAIMVSPSSIRPAAIVYHTSYHAHASIFRPGQPPLRAADMFLQSRVRDPRRQFSSKS</sequence>
<dbReference type="AlphaFoldDB" id="A0A6G1JH60"/>
<proteinExistence type="predicted"/>
<evidence type="ECO:0000313" key="1">
    <source>
        <dbReference type="EMBL" id="KAF2689469.1"/>
    </source>
</evidence>
<accession>A0A6G1JH60</accession>
<name>A0A6G1JH60_9PLEO</name>
<evidence type="ECO:0000313" key="2">
    <source>
        <dbReference type="Proteomes" id="UP000799291"/>
    </source>
</evidence>
<reference evidence="1" key="1">
    <citation type="journal article" date="2020" name="Stud. Mycol.">
        <title>101 Dothideomycetes genomes: a test case for predicting lifestyles and emergence of pathogens.</title>
        <authorList>
            <person name="Haridas S."/>
            <person name="Albert R."/>
            <person name="Binder M."/>
            <person name="Bloem J."/>
            <person name="Labutti K."/>
            <person name="Salamov A."/>
            <person name="Andreopoulos B."/>
            <person name="Baker S."/>
            <person name="Barry K."/>
            <person name="Bills G."/>
            <person name="Bluhm B."/>
            <person name="Cannon C."/>
            <person name="Castanera R."/>
            <person name="Culley D."/>
            <person name="Daum C."/>
            <person name="Ezra D."/>
            <person name="Gonzalez J."/>
            <person name="Henrissat B."/>
            <person name="Kuo A."/>
            <person name="Liang C."/>
            <person name="Lipzen A."/>
            <person name="Lutzoni F."/>
            <person name="Magnuson J."/>
            <person name="Mondo S."/>
            <person name="Nolan M."/>
            <person name="Ohm R."/>
            <person name="Pangilinan J."/>
            <person name="Park H.-J."/>
            <person name="Ramirez L."/>
            <person name="Alfaro M."/>
            <person name="Sun H."/>
            <person name="Tritt A."/>
            <person name="Yoshinaga Y."/>
            <person name="Zwiers L.-H."/>
            <person name="Turgeon B."/>
            <person name="Goodwin S."/>
            <person name="Spatafora J."/>
            <person name="Crous P."/>
            <person name="Grigoriev I."/>
        </authorList>
    </citation>
    <scope>NUCLEOTIDE SEQUENCE</scope>
    <source>
        <strain evidence="1">CBS 122367</strain>
    </source>
</reference>
<protein>
    <submittedName>
        <fullName evidence="1">Uncharacterized protein</fullName>
    </submittedName>
</protein>
<dbReference type="Proteomes" id="UP000799291">
    <property type="component" value="Unassembled WGS sequence"/>
</dbReference>
<dbReference type="EMBL" id="MU005572">
    <property type="protein sequence ID" value="KAF2689469.1"/>
    <property type="molecule type" value="Genomic_DNA"/>
</dbReference>